<dbReference type="EMBL" id="CAXLJM020000019">
    <property type="protein sequence ID" value="CAL8085825.1"/>
    <property type="molecule type" value="Genomic_DNA"/>
</dbReference>
<comment type="caution">
    <text evidence="1">The sequence shown here is derived from an EMBL/GenBank/DDBJ whole genome shotgun (WGS) entry which is preliminary data.</text>
</comment>
<sequence length="117" mass="13181">MEIEKLGTNVPSSSGDHDHSQLVRECLEMTQKFQEIPSSSISPDDSQKIQLIVQRLSARPTGIYVAHLYQIQQSLLCSALNILATYFVVLIQLRPSVDANLIDKRNQTLDEKQLDSQ</sequence>
<evidence type="ECO:0000313" key="2">
    <source>
        <dbReference type="Proteomes" id="UP001642540"/>
    </source>
</evidence>
<reference evidence="1 2" key="1">
    <citation type="submission" date="2024-08" db="EMBL/GenBank/DDBJ databases">
        <authorList>
            <person name="Cucini C."/>
            <person name="Frati F."/>
        </authorList>
    </citation>
    <scope>NUCLEOTIDE SEQUENCE [LARGE SCALE GENOMIC DNA]</scope>
</reference>
<gene>
    <name evidence="1" type="ORF">ODALV1_LOCUS6244</name>
</gene>
<name>A0ABP1Q1J7_9HEXA</name>
<organism evidence="1 2">
    <name type="scientific">Orchesella dallaii</name>
    <dbReference type="NCBI Taxonomy" id="48710"/>
    <lineage>
        <taxon>Eukaryota</taxon>
        <taxon>Metazoa</taxon>
        <taxon>Ecdysozoa</taxon>
        <taxon>Arthropoda</taxon>
        <taxon>Hexapoda</taxon>
        <taxon>Collembola</taxon>
        <taxon>Entomobryomorpha</taxon>
        <taxon>Entomobryoidea</taxon>
        <taxon>Orchesellidae</taxon>
        <taxon>Orchesellinae</taxon>
        <taxon>Orchesella</taxon>
    </lineage>
</organism>
<keyword evidence="2" id="KW-1185">Reference proteome</keyword>
<proteinExistence type="predicted"/>
<dbReference type="Proteomes" id="UP001642540">
    <property type="component" value="Unassembled WGS sequence"/>
</dbReference>
<protein>
    <submittedName>
        <fullName evidence="1">Uncharacterized protein</fullName>
    </submittedName>
</protein>
<accession>A0ABP1Q1J7</accession>
<evidence type="ECO:0000313" key="1">
    <source>
        <dbReference type="EMBL" id="CAL8085825.1"/>
    </source>
</evidence>